<gene>
    <name evidence="1" type="ORF">HaLaN_21354</name>
</gene>
<protein>
    <submittedName>
        <fullName evidence="1">Uncharacterized protein</fullName>
    </submittedName>
</protein>
<accession>A0A699ZRE4</accession>
<dbReference type="AlphaFoldDB" id="A0A699ZRE4"/>
<comment type="caution">
    <text evidence="1">The sequence shown here is derived from an EMBL/GenBank/DDBJ whole genome shotgun (WGS) entry which is preliminary data.</text>
</comment>
<dbReference type="Proteomes" id="UP000485058">
    <property type="component" value="Unassembled WGS sequence"/>
</dbReference>
<sequence length="53" mass="5521">MDFAAGPLSDEQLQRAAQFAQDLLRSASSPGSVGHDWWLGPGAQQVLATAAVP</sequence>
<organism evidence="1 2">
    <name type="scientific">Haematococcus lacustris</name>
    <name type="common">Green alga</name>
    <name type="synonym">Haematococcus pluvialis</name>
    <dbReference type="NCBI Taxonomy" id="44745"/>
    <lineage>
        <taxon>Eukaryota</taxon>
        <taxon>Viridiplantae</taxon>
        <taxon>Chlorophyta</taxon>
        <taxon>core chlorophytes</taxon>
        <taxon>Chlorophyceae</taxon>
        <taxon>CS clade</taxon>
        <taxon>Chlamydomonadales</taxon>
        <taxon>Haematococcaceae</taxon>
        <taxon>Haematococcus</taxon>
    </lineage>
</organism>
<evidence type="ECO:0000313" key="1">
    <source>
        <dbReference type="EMBL" id="GFH23700.1"/>
    </source>
</evidence>
<keyword evidence="2" id="KW-1185">Reference proteome</keyword>
<reference evidence="1 2" key="1">
    <citation type="submission" date="2020-02" db="EMBL/GenBank/DDBJ databases">
        <title>Draft genome sequence of Haematococcus lacustris strain NIES-144.</title>
        <authorList>
            <person name="Morimoto D."/>
            <person name="Nakagawa S."/>
            <person name="Yoshida T."/>
            <person name="Sawayama S."/>
        </authorList>
    </citation>
    <scope>NUCLEOTIDE SEQUENCE [LARGE SCALE GENOMIC DNA]</scope>
    <source>
        <strain evidence="1 2">NIES-144</strain>
    </source>
</reference>
<name>A0A699ZRE4_HAELA</name>
<proteinExistence type="predicted"/>
<evidence type="ECO:0000313" key="2">
    <source>
        <dbReference type="Proteomes" id="UP000485058"/>
    </source>
</evidence>
<dbReference type="EMBL" id="BLLF01002338">
    <property type="protein sequence ID" value="GFH23700.1"/>
    <property type="molecule type" value="Genomic_DNA"/>
</dbReference>